<dbReference type="InterPro" id="IPR056251">
    <property type="entry name" value="Arm_rpt_dom"/>
</dbReference>
<evidence type="ECO:0000256" key="1">
    <source>
        <dbReference type="PROSITE-ProRule" id="PRU00339"/>
    </source>
</evidence>
<accession>A0A9P6ULC3</accession>
<feature type="repeat" description="TPR" evidence="1">
    <location>
        <begin position="69"/>
        <end position="102"/>
    </location>
</feature>
<keyword evidence="4" id="KW-1185">Reference proteome</keyword>
<evidence type="ECO:0000259" key="2">
    <source>
        <dbReference type="Pfam" id="PF23948"/>
    </source>
</evidence>
<organism evidence="3 4">
    <name type="scientific">Dissophora globulifera</name>
    <dbReference type="NCBI Taxonomy" id="979702"/>
    <lineage>
        <taxon>Eukaryota</taxon>
        <taxon>Fungi</taxon>
        <taxon>Fungi incertae sedis</taxon>
        <taxon>Mucoromycota</taxon>
        <taxon>Mortierellomycotina</taxon>
        <taxon>Mortierellomycetes</taxon>
        <taxon>Mortierellales</taxon>
        <taxon>Mortierellaceae</taxon>
        <taxon>Dissophora</taxon>
    </lineage>
</organism>
<comment type="caution">
    <text evidence="3">The sequence shown here is derived from an EMBL/GenBank/DDBJ whole genome shotgun (WGS) entry which is preliminary data.</text>
</comment>
<dbReference type="InterPro" id="IPR011990">
    <property type="entry name" value="TPR-like_helical_dom_sf"/>
</dbReference>
<keyword evidence="1" id="KW-0802">TPR repeat</keyword>
<dbReference type="Proteomes" id="UP000738325">
    <property type="component" value="Unassembled WGS sequence"/>
</dbReference>
<evidence type="ECO:0000313" key="3">
    <source>
        <dbReference type="EMBL" id="KAG0309998.1"/>
    </source>
</evidence>
<feature type="domain" description="Arm-like repeat" evidence="2">
    <location>
        <begin position="105"/>
        <end position="310"/>
    </location>
</feature>
<dbReference type="Pfam" id="PF23948">
    <property type="entry name" value="ARM_5"/>
    <property type="match status" value="1"/>
</dbReference>
<feature type="non-terminal residue" evidence="3">
    <location>
        <position position="1"/>
    </location>
</feature>
<feature type="non-terminal residue" evidence="3">
    <location>
        <position position="323"/>
    </location>
</feature>
<dbReference type="Gene3D" id="1.25.40.10">
    <property type="entry name" value="Tetratricopeptide repeat domain"/>
    <property type="match status" value="1"/>
</dbReference>
<reference evidence="3" key="1">
    <citation type="journal article" date="2020" name="Fungal Divers.">
        <title>Resolving the Mortierellaceae phylogeny through synthesis of multi-gene phylogenetics and phylogenomics.</title>
        <authorList>
            <person name="Vandepol N."/>
            <person name="Liber J."/>
            <person name="Desiro A."/>
            <person name="Na H."/>
            <person name="Kennedy M."/>
            <person name="Barry K."/>
            <person name="Grigoriev I.V."/>
            <person name="Miller A.N."/>
            <person name="O'Donnell K."/>
            <person name="Stajich J.E."/>
            <person name="Bonito G."/>
        </authorList>
    </citation>
    <scope>NUCLEOTIDE SEQUENCE</scope>
    <source>
        <strain evidence="3">REB-010B</strain>
    </source>
</reference>
<sequence>IHTFLRRSMKPWYLRTLPAQEALARANKNLESARNTQDQQRALKICKDAKSALDRINIPASIADINHIIAAYREHGRVLKNLGRDNEALVSYNKADELRPCRTRLTAYLQKLIKSADSYLAFQAAYASQALLWISNDEDIWKAVLRRAGTVTTGIAGLVSAAKALDVAKFFDGLGNIQEGLEGAGEFFGLVTDAFKGVADLMESGQGLQQSLKEGFSFSRKQKWYPVLRATDTLLRDGELIKFKSLVCDVPCRKDVAFQWGVSQRLGYVAADSHWDSDTRQGAIMCLGEIYRNDVAWGESVQVKQCILNILMQLVSESSFAVQ</sequence>
<name>A0A9P6ULC3_9FUNG</name>
<gene>
    <name evidence="3" type="ORF">BGZ99_000736</name>
</gene>
<dbReference type="EMBL" id="JAAAIP010001150">
    <property type="protein sequence ID" value="KAG0309998.1"/>
    <property type="molecule type" value="Genomic_DNA"/>
</dbReference>
<proteinExistence type="predicted"/>
<protein>
    <recommendedName>
        <fullName evidence="2">Arm-like repeat domain-containing protein</fullName>
    </recommendedName>
</protein>
<dbReference type="PROSITE" id="PS50005">
    <property type="entry name" value="TPR"/>
    <property type="match status" value="1"/>
</dbReference>
<dbReference type="OrthoDB" id="2422986at2759"/>
<dbReference type="InterPro" id="IPR019734">
    <property type="entry name" value="TPR_rpt"/>
</dbReference>
<evidence type="ECO:0000313" key="4">
    <source>
        <dbReference type="Proteomes" id="UP000738325"/>
    </source>
</evidence>
<dbReference type="AlphaFoldDB" id="A0A9P6ULC3"/>